<keyword evidence="3" id="KW-1185">Reference proteome</keyword>
<name>A0ABU4T211_9PSEU</name>
<keyword evidence="1" id="KW-1133">Transmembrane helix</keyword>
<reference evidence="2 3" key="1">
    <citation type="submission" date="2023-11" db="EMBL/GenBank/DDBJ databases">
        <title>Lentzea sokolovensis, sp. nov., Lentzea kristufkii, sp. nov., and Lentzea miocenensis, sp. nov., rare actinobacteria from Sokolov Coal Basin, Miocene lacustrine sediment, Czech Republic.</title>
        <authorList>
            <person name="Lara A."/>
            <person name="Kotroba L."/>
            <person name="Nouioui I."/>
            <person name="Neumann-Schaal M."/>
            <person name="Mast Y."/>
            <person name="Chronakova A."/>
        </authorList>
    </citation>
    <scope>NUCLEOTIDE SEQUENCE [LARGE SCALE GENOMIC DNA]</scope>
    <source>
        <strain evidence="2 3">BCCO 10_0856</strain>
    </source>
</reference>
<gene>
    <name evidence="2" type="ORF">SK803_18370</name>
</gene>
<comment type="caution">
    <text evidence="2">The sequence shown here is derived from an EMBL/GenBank/DDBJ whole genome shotgun (WGS) entry which is preliminary data.</text>
</comment>
<proteinExistence type="predicted"/>
<evidence type="ECO:0000313" key="2">
    <source>
        <dbReference type="EMBL" id="MDX8032188.1"/>
    </source>
</evidence>
<dbReference type="Proteomes" id="UP001285521">
    <property type="component" value="Unassembled WGS sequence"/>
</dbReference>
<organism evidence="2 3">
    <name type="scientific">Lentzea miocenica</name>
    <dbReference type="NCBI Taxonomy" id="3095431"/>
    <lineage>
        <taxon>Bacteria</taxon>
        <taxon>Bacillati</taxon>
        <taxon>Actinomycetota</taxon>
        <taxon>Actinomycetes</taxon>
        <taxon>Pseudonocardiales</taxon>
        <taxon>Pseudonocardiaceae</taxon>
        <taxon>Lentzea</taxon>
    </lineage>
</organism>
<evidence type="ECO:0000313" key="3">
    <source>
        <dbReference type="Proteomes" id="UP001285521"/>
    </source>
</evidence>
<sequence>MNIEDELRGALDVPVPPPSTTLDDVLKRGRRRVLTQRAGAMLGVAAVVAGIGFGAMTINLRKPPAPADDVDYGPAVVLHDVEWPRVQVARRTPVGSESACAPAGEPNVGQDPQGAERLSAWFTRLQGVVPEMQVTAPEQRNDFNYQVEVGDNLGPGKVRRERGFFDGSPLEAANAAVWATGSCEPPQRMTDANGAVYQLYDVRPDPESGAISQTLYVFLPDRKVFRVQQLNLGLTSTRSTRPSLPLTQEQFAKLGPIIAEVG</sequence>
<evidence type="ECO:0000256" key="1">
    <source>
        <dbReference type="SAM" id="Phobius"/>
    </source>
</evidence>
<keyword evidence="1" id="KW-0472">Membrane</keyword>
<accession>A0ABU4T211</accession>
<feature type="transmembrane region" description="Helical" evidence="1">
    <location>
        <begin position="38"/>
        <end position="58"/>
    </location>
</feature>
<reference evidence="2 3" key="2">
    <citation type="submission" date="2023-11" db="EMBL/GenBank/DDBJ databases">
        <authorList>
            <person name="Lara A.C."/>
            <person name="Chronakova A."/>
        </authorList>
    </citation>
    <scope>NUCLEOTIDE SEQUENCE [LARGE SCALE GENOMIC DNA]</scope>
    <source>
        <strain evidence="2 3">BCCO 10_0856</strain>
    </source>
</reference>
<protein>
    <submittedName>
        <fullName evidence="2">Uncharacterized protein</fullName>
    </submittedName>
</protein>
<dbReference type="EMBL" id="JAXAVW010000014">
    <property type="protein sequence ID" value="MDX8032188.1"/>
    <property type="molecule type" value="Genomic_DNA"/>
</dbReference>
<dbReference type="RefSeq" id="WP_319967235.1">
    <property type="nucleotide sequence ID" value="NZ_JAXAVW010000014.1"/>
</dbReference>
<keyword evidence="1" id="KW-0812">Transmembrane</keyword>